<evidence type="ECO:0000256" key="1">
    <source>
        <dbReference type="SAM" id="MobiDB-lite"/>
    </source>
</evidence>
<feature type="region of interest" description="Disordered" evidence="1">
    <location>
        <begin position="46"/>
        <end position="65"/>
    </location>
</feature>
<sequence length="106" mass="12093">MAYNLESLTRVLQQILHPDNKRWILHHKRPQMESLLEKASSLKHILDKSSSASRPSSTESLMSQIRDAAHKAEDIIEFHMVDQRLSNPGVQSCIISPRLAPSRPRT</sequence>
<accession>A0AAE1Y8W6</accession>
<evidence type="ECO:0000313" key="3">
    <source>
        <dbReference type="Proteomes" id="UP001293254"/>
    </source>
</evidence>
<gene>
    <name evidence="2" type="ORF">Salat_1783100</name>
</gene>
<comment type="caution">
    <text evidence="2">The sequence shown here is derived from an EMBL/GenBank/DDBJ whole genome shotgun (WGS) entry which is preliminary data.</text>
</comment>
<organism evidence="2 3">
    <name type="scientific">Sesamum alatum</name>
    <dbReference type="NCBI Taxonomy" id="300844"/>
    <lineage>
        <taxon>Eukaryota</taxon>
        <taxon>Viridiplantae</taxon>
        <taxon>Streptophyta</taxon>
        <taxon>Embryophyta</taxon>
        <taxon>Tracheophyta</taxon>
        <taxon>Spermatophyta</taxon>
        <taxon>Magnoliopsida</taxon>
        <taxon>eudicotyledons</taxon>
        <taxon>Gunneridae</taxon>
        <taxon>Pentapetalae</taxon>
        <taxon>asterids</taxon>
        <taxon>lamiids</taxon>
        <taxon>Lamiales</taxon>
        <taxon>Pedaliaceae</taxon>
        <taxon>Sesamum</taxon>
    </lineage>
</organism>
<protein>
    <submittedName>
        <fullName evidence="2">Uncharacterized protein</fullName>
    </submittedName>
</protein>
<dbReference type="Proteomes" id="UP001293254">
    <property type="component" value="Unassembled WGS sequence"/>
</dbReference>
<dbReference type="EMBL" id="JACGWO010000006">
    <property type="protein sequence ID" value="KAK4425891.1"/>
    <property type="molecule type" value="Genomic_DNA"/>
</dbReference>
<reference evidence="2" key="2">
    <citation type="journal article" date="2024" name="Plant">
        <title>Genomic evolution and insights into agronomic trait innovations of Sesamum species.</title>
        <authorList>
            <person name="Miao H."/>
            <person name="Wang L."/>
            <person name="Qu L."/>
            <person name="Liu H."/>
            <person name="Sun Y."/>
            <person name="Le M."/>
            <person name="Wang Q."/>
            <person name="Wei S."/>
            <person name="Zheng Y."/>
            <person name="Lin W."/>
            <person name="Duan Y."/>
            <person name="Cao H."/>
            <person name="Xiong S."/>
            <person name="Wang X."/>
            <person name="Wei L."/>
            <person name="Li C."/>
            <person name="Ma Q."/>
            <person name="Ju M."/>
            <person name="Zhao R."/>
            <person name="Li G."/>
            <person name="Mu C."/>
            <person name="Tian Q."/>
            <person name="Mei H."/>
            <person name="Zhang T."/>
            <person name="Gao T."/>
            <person name="Zhang H."/>
        </authorList>
    </citation>
    <scope>NUCLEOTIDE SEQUENCE</scope>
    <source>
        <strain evidence="2">3651</strain>
    </source>
</reference>
<keyword evidence="3" id="KW-1185">Reference proteome</keyword>
<proteinExistence type="predicted"/>
<name>A0AAE1Y8W6_9LAMI</name>
<feature type="compositionally biased region" description="Low complexity" evidence="1">
    <location>
        <begin position="49"/>
        <end position="60"/>
    </location>
</feature>
<reference evidence="2" key="1">
    <citation type="submission" date="2020-06" db="EMBL/GenBank/DDBJ databases">
        <authorList>
            <person name="Li T."/>
            <person name="Hu X."/>
            <person name="Zhang T."/>
            <person name="Song X."/>
            <person name="Zhang H."/>
            <person name="Dai N."/>
            <person name="Sheng W."/>
            <person name="Hou X."/>
            <person name="Wei L."/>
        </authorList>
    </citation>
    <scope>NUCLEOTIDE SEQUENCE</scope>
    <source>
        <strain evidence="2">3651</strain>
        <tissue evidence="2">Leaf</tissue>
    </source>
</reference>
<dbReference type="AlphaFoldDB" id="A0AAE1Y8W6"/>
<dbReference type="Gene3D" id="1.20.5.4130">
    <property type="match status" value="1"/>
</dbReference>
<evidence type="ECO:0000313" key="2">
    <source>
        <dbReference type="EMBL" id="KAK4425891.1"/>
    </source>
</evidence>